<keyword evidence="2" id="KW-0472">Membrane</keyword>
<feature type="region of interest" description="Disordered" evidence="1">
    <location>
        <begin position="1"/>
        <end position="25"/>
    </location>
</feature>
<evidence type="ECO:0000256" key="1">
    <source>
        <dbReference type="SAM" id="MobiDB-lite"/>
    </source>
</evidence>
<dbReference type="AlphaFoldDB" id="A0A6I9SBN3"/>
<accession>A0A6I9SBN3</accession>
<dbReference type="Pfam" id="PF05553">
    <property type="entry name" value="DUF761"/>
    <property type="match status" value="1"/>
</dbReference>
<dbReference type="Proteomes" id="UP000504607">
    <property type="component" value="Chromosome 1"/>
</dbReference>
<dbReference type="InterPro" id="IPR008480">
    <property type="entry name" value="DUF761_pln"/>
</dbReference>
<proteinExistence type="predicted"/>
<name>A0A6I9SBN3_ELAGV</name>
<dbReference type="PANTHER" id="PTHR35997:SF6">
    <property type="entry name" value="COTTON FIBER PROTEIN"/>
    <property type="match status" value="1"/>
</dbReference>
<dbReference type="KEGG" id="egu:105059451"/>
<dbReference type="OrthoDB" id="680761at2759"/>
<reference evidence="4" key="1">
    <citation type="submission" date="2025-08" db="UniProtKB">
        <authorList>
            <consortium name="RefSeq"/>
        </authorList>
    </citation>
    <scope>IDENTIFICATION</scope>
</reference>
<dbReference type="InParanoid" id="A0A6I9SBN3"/>
<keyword evidence="2" id="KW-1133">Transmembrane helix</keyword>
<dbReference type="GeneID" id="105059451"/>
<sequence length="263" mass="29942">MEQPPNSTKAKTNSSSSSNNSKPPKAKKISISILVISLPLLYVSLLHISPSTLFKDTTFWFLMSNSIIIIIAADSGVFSSSTETGDLYEEFIKHSRARSASLVAEPPPKTTIIESPKELVLAPSQLDVTADKNIVVRENSVLQLDKPVNKRVVAKERSLPHPEVEVDRSIVVYEKPLHQSMTEKKDHHRLPLRRSVTGRRNQHSFMGSGHSVLPLHRSITETRNHQYLEENEYSKLSDEELNERVEEFIKRFNREIRLQLRNE</sequence>
<protein>
    <submittedName>
        <fullName evidence="4">Uncharacterized protein LOC105059451</fullName>
    </submittedName>
</protein>
<keyword evidence="2" id="KW-0812">Transmembrane</keyword>
<evidence type="ECO:0000313" key="4">
    <source>
        <dbReference type="RefSeq" id="XP_010941051.1"/>
    </source>
</evidence>
<keyword evidence="3" id="KW-1185">Reference proteome</keyword>
<gene>
    <name evidence="4" type="primary">LOC105059451</name>
</gene>
<feature type="transmembrane region" description="Helical" evidence="2">
    <location>
        <begin position="60"/>
        <end position="78"/>
    </location>
</feature>
<evidence type="ECO:0000313" key="3">
    <source>
        <dbReference type="Proteomes" id="UP000504607"/>
    </source>
</evidence>
<dbReference type="FunCoup" id="A0A6I9SBN3">
    <property type="interactions" value="138"/>
</dbReference>
<dbReference type="RefSeq" id="XP_010941051.1">
    <property type="nucleotide sequence ID" value="XM_010942749.3"/>
</dbReference>
<organism evidence="3 4">
    <name type="scientific">Elaeis guineensis var. tenera</name>
    <name type="common">Oil palm</name>
    <dbReference type="NCBI Taxonomy" id="51953"/>
    <lineage>
        <taxon>Eukaryota</taxon>
        <taxon>Viridiplantae</taxon>
        <taxon>Streptophyta</taxon>
        <taxon>Embryophyta</taxon>
        <taxon>Tracheophyta</taxon>
        <taxon>Spermatophyta</taxon>
        <taxon>Magnoliopsida</taxon>
        <taxon>Liliopsida</taxon>
        <taxon>Arecaceae</taxon>
        <taxon>Arecoideae</taxon>
        <taxon>Cocoseae</taxon>
        <taxon>Elaeidinae</taxon>
        <taxon>Elaeis</taxon>
    </lineage>
</organism>
<feature type="transmembrane region" description="Helical" evidence="2">
    <location>
        <begin position="29"/>
        <end position="48"/>
    </location>
</feature>
<dbReference type="PANTHER" id="PTHR35997">
    <property type="entry name" value="COTTON FIBER PROTEIN-RELATED"/>
    <property type="match status" value="1"/>
</dbReference>
<evidence type="ECO:0000256" key="2">
    <source>
        <dbReference type="SAM" id="Phobius"/>
    </source>
</evidence>